<protein>
    <recommendedName>
        <fullName evidence="2 5">Basal-body rod modification protein FlgD</fullName>
    </recommendedName>
</protein>
<keyword evidence="7" id="KW-0969">Cilium</keyword>
<proteinExistence type="inferred from homology"/>
<sequence length="221" mass="23220">MEVTNSPATQAASAAASAPAQSAAVLSSDFETFLQMLTAQARYQDPLEPIDSSEYAAQLAQFSMVEQQVLSNDLLEALGSQLGAGNIAQMAGWIGMEARTTAPVSFDGAPVTVMPRSETGADEAILIIYNANGDEVQRRQIPTGPEPVEWAGLKDDGTPFDPGLYSFAVESRAVGKTIGTNAAETYARITEARRQGTDTVFILQGGSSVTSDDVAALRDPA</sequence>
<feature type="domain" description="FlgD/Vpr Ig-like" evidence="6">
    <location>
        <begin position="106"/>
        <end position="172"/>
    </location>
</feature>
<dbReference type="Pfam" id="PF13860">
    <property type="entry name" value="FlgD_ig"/>
    <property type="match status" value="1"/>
</dbReference>
<keyword evidence="8" id="KW-1185">Reference proteome</keyword>
<accession>A0A9X1JZ89</accession>
<dbReference type="GO" id="GO:0044781">
    <property type="term" value="P:bacterial-type flagellum organization"/>
    <property type="evidence" value="ECO:0007669"/>
    <property type="project" value="UniProtKB-UniRule"/>
</dbReference>
<organism evidence="7 8">
    <name type="scientific">Roseobacter insulae</name>
    <dbReference type="NCBI Taxonomy" id="2859783"/>
    <lineage>
        <taxon>Bacteria</taxon>
        <taxon>Pseudomonadati</taxon>
        <taxon>Pseudomonadota</taxon>
        <taxon>Alphaproteobacteria</taxon>
        <taxon>Rhodobacterales</taxon>
        <taxon>Roseobacteraceae</taxon>
        <taxon>Roseobacter</taxon>
    </lineage>
</organism>
<reference evidence="7" key="1">
    <citation type="submission" date="2021-07" db="EMBL/GenBank/DDBJ databases">
        <title>Roseobacter insulae sp. nov., isolated from a tidal flat.</title>
        <authorList>
            <person name="Park S."/>
            <person name="Yoon J.-H."/>
        </authorList>
    </citation>
    <scope>NUCLEOTIDE SEQUENCE</scope>
    <source>
        <strain evidence="7">YSTF-M11</strain>
    </source>
</reference>
<dbReference type="RefSeq" id="WP_219499301.1">
    <property type="nucleotide sequence ID" value="NZ_JAHXDN010000001.1"/>
</dbReference>
<gene>
    <name evidence="7" type="ORF">KX928_04090</name>
</gene>
<dbReference type="NCBIfam" id="NF009453">
    <property type="entry name" value="PRK12813.1"/>
    <property type="match status" value="1"/>
</dbReference>
<dbReference type="InterPro" id="IPR025965">
    <property type="entry name" value="FlgD/Vpr_Ig-like"/>
</dbReference>
<evidence type="ECO:0000256" key="4">
    <source>
        <dbReference type="ARBA" id="ARBA00024746"/>
    </source>
</evidence>
<dbReference type="Proteomes" id="UP001138661">
    <property type="component" value="Unassembled WGS sequence"/>
</dbReference>
<evidence type="ECO:0000256" key="5">
    <source>
        <dbReference type="RuleBase" id="RU362076"/>
    </source>
</evidence>
<evidence type="ECO:0000256" key="2">
    <source>
        <dbReference type="ARBA" id="ARBA00016013"/>
    </source>
</evidence>
<dbReference type="InterPro" id="IPR005648">
    <property type="entry name" value="FlgD"/>
</dbReference>
<comment type="function">
    <text evidence="4 5">Required for flagellar hook formation. May act as a scaffolding protein.</text>
</comment>
<evidence type="ECO:0000256" key="3">
    <source>
        <dbReference type="ARBA" id="ARBA00022795"/>
    </source>
</evidence>
<comment type="similarity">
    <text evidence="1 5">Belongs to the FlgD family.</text>
</comment>
<keyword evidence="7" id="KW-0966">Cell projection</keyword>
<keyword evidence="3 5" id="KW-1005">Bacterial flagellum biogenesis</keyword>
<evidence type="ECO:0000256" key="1">
    <source>
        <dbReference type="ARBA" id="ARBA00010577"/>
    </source>
</evidence>
<evidence type="ECO:0000259" key="6">
    <source>
        <dbReference type="Pfam" id="PF13860"/>
    </source>
</evidence>
<dbReference type="EMBL" id="JAHXDN010000001">
    <property type="protein sequence ID" value="MBW4706964.1"/>
    <property type="molecule type" value="Genomic_DNA"/>
</dbReference>
<dbReference type="Pfam" id="PF03963">
    <property type="entry name" value="FlgD"/>
    <property type="match status" value="1"/>
</dbReference>
<dbReference type="AlphaFoldDB" id="A0A9X1JZ89"/>
<keyword evidence="7" id="KW-0282">Flagellum</keyword>
<comment type="caution">
    <text evidence="7">The sequence shown here is derived from an EMBL/GenBank/DDBJ whole genome shotgun (WGS) entry which is preliminary data.</text>
</comment>
<name>A0A9X1JZ89_9RHOB</name>
<evidence type="ECO:0000313" key="7">
    <source>
        <dbReference type="EMBL" id="MBW4706964.1"/>
    </source>
</evidence>
<evidence type="ECO:0000313" key="8">
    <source>
        <dbReference type="Proteomes" id="UP001138661"/>
    </source>
</evidence>